<protein>
    <recommendedName>
        <fullName evidence="1">AbiJ-NTD3 domain-containing protein</fullName>
    </recommendedName>
</protein>
<evidence type="ECO:0000313" key="2">
    <source>
        <dbReference type="EMBL" id="GKX29056.1"/>
    </source>
</evidence>
<sequence>MAKISELITAIANLIANEEKAYDVPSICLKYGLDPGEKSEAYSSKRTYVSKRLSSKSQDFIFSLTEQLLRDYESVDFARIAEKFVNNNMFRISILTRRNIIDEVIIKGNVEGKVSIIDFLNRIWQLDKMPSTDYRFINAVGDIGQHMINNDDWDYNYLFNSYLKVLYVSDKQFLDFVEQLVHPLVRDKKEQYEYVDLLNKHLNIDGFELKILNYISGIPVYRAVELVKGVKGAIKNLIFSADGPKPEIIISDSLNNDLLTIKNEEYCLIYDEPIPQTGLLWKDLVTWWSKNKSSYNKNFERELYKRLYKSLDSEPEKLFFDTYFREFRHKFSEKLLALIPQVYLHYDPYTIKMLGERRIPRQRMDFLFLFSNRDRVVIEIDGKQHYSIGENSSPRLYSQMVYADRELKLRGYDVYRFGGYELCQNNARKLIIDFISKLFELHNIKV</sequence>
<dbReference type="EMBL" id="BRLB01000002">
    <property type="protein sequence ID" value="GKX29056.1"/>
    <property type="molecule type" value="Genomic_DNA"/>
</dbReference>
<dbReference type="Pfam" id="PF18860">
    <property type="entry name" value="AbiJ_NTD3"/>
    <property type="match status" value="1"/>
</dbReference>
<dbReference type="Proteomes" id="UP001144256">
    <property type="component" value="Unassembled WGS sequence"/>
</dbReference>
<feature type="domain" description="AbiJ-NTD3" evidence="1">
    <location>
        <begin position="91"/>
        <end position="254"/>
    </location>
</feature>
<proteinExistence type="predicted"/>
<accession>A0A9W6DDL4</accession>
<evidence type="ECO:0000313" key="3">
    <source>
        <dbReference type="Proteomes" id="UP001144256"/>
    </source>
</evidence>
<evidence type="ECO:0000259" key="1">
    <source>
        <dbReference type="Pfam" id="PF18860"/>
    </source>
</evidence>
<organism evidence="2 3">
    <name type="scientific">Vallitalea longa</name>
    <dbReference type="NCBI Taxonomy" id="2936439"/>
    <lineage>
        <taxon>Bacteria</taxon>
        <taxon>Bacillati</taxon>
        <taxon>Bacillota</taxon>
        <taxon>Clostridia</taxon>
        <taxon>Lachnospirales</taxon>
        <taxon>Vallitaleaceae</taxon>
        <taxon>Vallitalea</taxon>
    </lineage>
</organism>
<reference evidence="2" key="1">
    <citation type="submission" date="2022-06" db="EMBL/GenBank/DDBJ databases">
        <title>Vallitalea longa sp. nov., an anaerobic bacterium isolated from marine sediment.</title>
        <authorList>
            <person name="Hirano S."/>
            <person name="Terahara T."/>
            <person name="Mori K."/>
            <person name="Hamada M."/>
            <person name="Matsumoto R."/>
            <person name="Kobayashi T."/>
        </authorList>
    </citation>
    <scope>NUCLEOTIDE SEQUENCE</scope>
    <source>
        <strain evidence="2">SH18-1</strain>
    </source>
</reference>
<comment type="caution">
    <text evidence="2">The sequence shown here is derived from an EMBL/GenBank/DDBJ whole genome shotgun (WGS) entry which is preliminary data.</text>
</comment>
<name>A0A9W6DDL4_9FIRM</name>
<gene>
    <name evidence="2" type="ORF">SH1V18_15360</name>
</gene>
<dbReference type="InterPro" id="IPR041427">
    <property type="entry name" value="AbiJ-NTD3"/>
</dbReference>
<keyword evidence="3" id="KW-1185">Reference proteome</keyword>
<dbReference type="AlphaFoldDB" id="A0A9W6DDL4"/>
<dbReference type="RefSeq" id="WP_281814162.1">
    <property type="nucleotide sequence ID" value="NZ_BRLB01000002.1"/>
</dbReference>